<gene>
    <name evidence="1" type="ORF">AYR66_21565</name>
</gene>
<dbReference type="InterPro" id="IPR029063">
    <property type="entry name" value="SAM-dependent_MTases_sf"/>
</dbReference>
<accession>A0A254TGD1</accession>
<dbReference type="EMBL" id="LSTO01000001">
    <property type="protein sequence ID" value="OWW21690.1"/>
    <property type="molecule type" value="Genomic_DNA"/>
</dbReference>
<evidence type="ECO:0000313" key="2">
    <source>
        <dbReference type="Proteomes" id="UP000197535"/>
    </source>
</evidence>
<keyword evidence="2" id="KW-1185">Reference proteome</keyword>
<evidence type="ECO:0000313" key="1">
    <source>
        <dbReference type="EMBL" id="OWW21690.1"/>
    </source>
</evidence>
<dbReference type="CDD" id="cd02440">
    <property type="entry name" value="AdoMet_MTases"/>
    <property type="match status" value="1"/>
</dbReference>
<sequence length="443" mass="49511">MLSPNNPDLDPDLLSEKLKVVAANRRRDQPLFIKPKAVEFVPGVGYTYQTTGIRAVIKRIPLLGPVAVAANRKLRQIRSPGLTWKQRVMLVPVVGPAIHLAYAILRLNRIRHEIAVQMIELRQAQQASHAQTNQRIDQILSLDIENRLRRYDALDIGTRLNRLEPRADAIEESLRAVFAADAARENALAGLRQELRRYIQSVPSTAPQGPATAAPVTNPGFDADTFYTEFERHFRGSRDAIRDRLKVYLPYLAHFKGENAARIVDVGCGRGEWLELLGAEGFKATGVDMNQAMVADCKERGLDAECGDAIAYLRRQPEGSLAAVTGFHIIEHLPFETLVALFDAALHAVRKDGLIIFETPNPENLMVGACNFYTDPTHLHPVVPAVAEFMARQRGFAKAEILRLNPYPPNIHLIEENEVSRRVNQALYGPQDYAVIAWKTYAN</sequence>
<dbReference type="Pfam" id="PF13489">
    <property type="entry name" value="Methyltransf_23"/>
    <property type="match status" value="1"/>
</dbReference>
<dbReference type="SUPFAM" id="SSF53335">
    <property type="entry name" value="S-adenosyl-L-methionine-dependent methyltransferases"/>
    <property type="match status" value="1"/>
</dbReference>
<reference evidence="1 2" key="1">
    <citation type="submission" date="2016-02" db="EMBL/GenBank/DDBJ databases">
        <authorList>
            <person name="Wen L."/>
            <person name="He K."/>
            <person name="Yang H."/>
        </authorList>
    </citation>
    <scope>NUCLEOTIDE SEQUENCE [LARGE SCALE GENOMIC DNA]</scope>
    <source>
        <strain evidence="1 2">TSA40</strain>
    </source>
</reference>
<protein>
    <recommendedName>
        <fullName evidence="3">Methyltransferase type 11 domain-containing protein</fullName>
    </recommendedName>
</protein>
<dbReference type="PANTHER" id="PTHR43861">
    <property type="entry name" value="TRANS-ACONITATE 2-METHYLTRANSFERASE-RELATED"/>
    <property type="match status" value="1"/>
</dbReference>
<dbReference type="Gene3D" id="3.40.50.150">
    <property type="entry name" value="Vaccinia Virus protein VP39"/>
    <property type="match status" value="1"/>
</dbReference>
<dbReference type="AlphaFoldDB" id="A0A254TGD1"/>
<name>A0A254TGD1_9BURK</name>
<proteinExistence type="predicted"/>
<dbReference type="RefSeq" id="WP_170942185.1">
    <property type="nucleotide sequence ID" value="NZ_LSTO01000001.1"/>
</dbReference>
<organism evidence="1 2">
    <name type="scientific">Noviherbaspirillum denitrificans</name>
    <dbReference type="NCBI Taxonomy" id="1968433"/>
    <lineage>
        <taxon>Bacteria</taxon>
        <taxon>Pseudomonadati</taxon>
        <taxon>Pseudomonadota</taxon>
        <taxon>Betaproteobacteria</taxon>
        <taxon>Burkholderiales</taxon>
        <taxon>Oxalobacteraceae</taxon>
        <taxon>Noviherbaspirillum</taxon>
    </lineage>
</organism>
<dbReference type="Proteomes" id="UP000197535">
    <property type="component" value="Unassembled WGS sequence"/>
</dbReference>
<evidence type="ECO:0008006" key="3">
    <source>
        <dbReference type="Google" id="ProtNLM"/>
    </source>
</evidence>
<comment type="caution">
    <text evidence="1">The sequence shown here is derived from an EMBL/GenBank/DDBJ whole genome shotgun (WGS) entry which is preliminary data.</text>
</comment>